<keyword evidence="1" id="KW-1133">Transmembrane helix</keyword>
<protein>
    <submittedName>
        <fullName evidence="2">Inner membrane protein YbjM</fullName>
    </submittedName>
</protein>
<feature type="transmembrane region" description="Helical" evidence="1">
    <location>
        <begin position="99"/>
        <end position="117"/>
    </location>
</feature>
<name>A0ABS5YE91_9GAMM</name>
<dbReference type="RefSeq" id="WP_215671115.1">
    <property type="nucleotide sequence ID" value="NZ_JAFJYC010000002.1"/>
</dbReference>
<sequence length="122" mass="12971">MAIHRHNAGIAASTLIFVLIFISQKTALVALAGEGHGGQFGLLLFMLPGILGALLAGDNRLVYPLLGAVLAAAICWPLFNLGVETGYSLWQQMTYLLSAVFWCGFGALGCCFVGMLMHHPAH</sequence>
<dbReference type="InterPro" id="IPR020368">
    <property type="entry name" value="Uncharacterised_YbjM"/>
</dbReference>
<feature type="transmembrane region" description="Helical" evidence="1">
    <location>
        <begin position="38"/>
        <end position="56"/>
    </location>
</feature>
<keyword evidence="1" id="KW-0812">Transmembrane</keyword>
<dbReference type="Pfam" id="PF11045">
    <property type="entry name" value="YbjM"/>
    <property type="match status" value="1"/>
</dbReference>
<evidence type="ECO:0000313" key="2">
    <source>
        <dbReference type="EMBL" id="MBT9433359.1"/>
    </source>
</evidence>
<gene>
    <name evidence="2" type="ORF">JZM24_16855</name>
</gene>
<proteinExistence type="predicted"/>
<evidence type="ECO:0000256" key="1">
    <source>
        <dbReference type="SAM" id="Phobius"/>
    </source>
</evidence>
<feature type="transmembrane region" description="Helical" evidence="1">
    <location>
        <begin position="61"/>
        <end position="79"/>
    </location>
</feature>
<dbReference type="Proteomes" id="UP000811282">
    <property type="component" value="Unassembled WGS sequence"/>
</dbReference>
<accession>A0ABS5YE91</accession>
<keyword evidence="3" id="KW-1185">Reference proteome</keyword>
<evidence type="ECO:0000313" key="3">
    <source>
        <dbReference type="Proteomes" id="UP000811282"/>
    </source>
</evidence>
<reference evidence="2 3" key="1">
    <citation type="journal article" date="2021" name="Genome Biol. Evol.">
        <title>The evolution of interdependence in a four-way mealybug symbiosis.</title>
        <authorList>
            <person name="Garber A.I."/>
            <person name="Kupper M."/>
            <person name="Laetsch D.R."/>
            <person name="Weldon S.R."/>
            <person name="Ladinsky M.S."/>
            <person name="Bjorkman P.J."/>
            <person name="McCutcheon J.P."/>
        </authorList>
    </citation>
    <scope>NUCLEOTIDE SEQUENCE [LARGE SCALE GENOMIC DNA]</scope>
    <source>
        <strain evidence="2">SOD</strain>
    </source>
</reference>
<dbReference type="EMBL" id="JAFJYC010000002">
    <property type="protein sequence ID" value="MBT9433359.1"/>
    <property type="molecule type" value="Genomic_DNA"/>
</dbReference>
<feature type="transmembrane region" description="Helical" evidence="1">
    <location>
        <begin position="12"/>
        <end position="32"/>
    </location>
</feature>
<comment type="caution">
    <text evidence="2">The sequence shown here is derived from an EMBL/GenBank/DDBJ whole genome shotgun (WGS) entry which is preliminary data.</text>
</comment>
<keyword evidence="1" id="KW-0472">Membrane</keyword>
<organism evidence="2 3">
    <name type="scientific">Candidatus Sodalis endolongispinus</name>
    <dbReference type="NCBI Taxonomy" id="2812662"/>
    <lineage>
        <taxon>Bacteria</taxon>
        <taxon>Pseudomonadati</taxon>
        <taxon>Pseudomonadota</taxon>
        <taxon>Gammaproteobacteria</taxon>
        <taxon>Enterobacterales</taxon>
        <taxon>Bruguierivoracaceae</taxon>
        <taxon>Sodalis</taxon>
    </lineage>
</organism>